<dbReference type="Pfam" id="PF00160">
    <property type="entry name" value="Pro_isomerase"/>
    <property type="match status" value="1"/>
</dbReference>
<feature type="signal peptide" evidence="4">
    <location>
        <begin position="1"/>
        <end position="45"/>
    </location>
</feature>
<dbReference type="InterPro" id="IPR029000">
    <property type="entry name" value="Cyclophilin-like_dom_sf"/>
</dbReference>
<accession>A0A1T4ZVP0</accession>
<dbReference type="EMBL" id="FUYP01000001">
    <property type="protein sequence ID" value="SKB26802.1"/>
    <property type="molecule type" value="Genomic_DNA"/>
</dbReference>
<evidence type="ECO:0000259" key="5">
    <source>
        <dbReference type="Pfam" id="PF00160"/>
    </source>
</evidence>
<protein>
    <recommendedName>
        <fullName evidence="1">peptidylprolyl isomerase</fullName>
        <ecNumber evidence="1">5.2.1.8</ecNumber>
    </recommendedName>
</protein>
<keyword evidence="3 6" id="KW-0413">Isomerase</keyword>
<keyword evidence="4" id="KW-0732">Signal</keyword>
<feature type="domain" description="PPIase cyclophilin-type" evidence="5">
    <location>
        <begin position="105"/>
        <end position="316"/>
    </location>
</feature>
<dbReference type="EC" id="5.2.1.8" evidence="1"/>
<organism evidence="6 7">
    <name type="scientific">Sphingopyxis flava</name>
    <dbReference type="NCBI Taxonomy" id="1507287"/>
    <lineage>
        <taxon>Bacteria</taxon>
        <taxon>Pseudomonadati</taxon>
        <taxon>Pseudomonadota</taxon>
        <taxon>Alphaproteobacteria</taxon>
        <taxon>Sphingomonadales</taxon>
        <taxon>Sphingomonadaceae</taxon>
        <taxon>Sphingopyxis</taxon>
    </lineage>
</organism>
<dbReference type="InterPro" id="IPR044665">
    <property type="entry name" value="E_coli_cyclophilin_A-like"/>
</dbReference>
<evidence type="ECO:0000313" key="6">
    <source>
        <dbReference type="EMBL" id="SKB26802.1"/>
    </source>
</evidence>
<dbReference type="InterPro" id="IPR002130">
    <property type="entry name" value="Cyclophilin-type_PPIase_dom"/>
</dbReference>
<evidence type="ECO:0000256" key="3">
    <source>
        <dbReference type="ARBA" id="ARBA00023235"/>
    </source>
</evidence>
<evidence type="ECO:0000313" key="7">
    <source>
        <dbReference type="Proteomes" id="UP000190044"/>
    </source>
</evidence>
<sequence>MHWMKAGPSRLAGLSQADWTWQTGMMKQLLAAAATAFALYSAAHAQDAETPLSPGQIVDAAKAEEWTAIAPSDLLVMDLARDAAGSERRVVIQLMPAPFSQGWIGNIRKLAAAHWWDGASIYRVQDNYVAQWGDADGDDPANAKPLPDALVAAPESEYATTAMSIAQAASADDSADIAAMGADLADERDRLGEIAIGVTRTAAAPQGWHERDPYASWVEFHEGWPLAGGPEEEAGSPMWPVHCYGMVGVARDMSPNTGSGAELYAVIGHAPRHLDRNIALVGRVISGIEHLSSLPRGPAPLGVYNDPAQRVPIISVRLASDLAEAGRPHFEYLSSKSESFARYVAARADRRDPFFIKPAGGVDICNIPVPIRPVAAK</sequence>
<keyword evidence="7" id="KW-1185">Reference proteome</keyword>
<reference evidence="7" key="1">
    <citation type="submission" date="2017-02" db="EMBL/GenBank/DDBJ databases">
        <authorList>
            <person name="Varghese N."/>
            <person name="Submissions S."/>
        </authorList>
    </citation>
    <scope>NUCLEOTIDE SEQUENCE [LARGE SCALE GENOMIC DNA]</scope>
    <source>
        <strain evidence="7">R11H</strain>
    </source>
</reference>
<gene>
    <name evidence="6" type="ORF">SAMN06295937_1001233</name>
</gene>
<dbReference type="PANTHER" id="PTHR43246">
    <property type="entry name" value="PEPTIDYL-PROLYL CIS-TRANS ISOMERASE CYP38, CHLOROPLASTIC"/>
    <property type="match status" value="1"/>
</dbReference>
<dbReference type="Gene3D" id="2.40.100.10">
    <property type="entry name" value="Cyclophilin-like"/>
    <property type="match status" value="1"/>
</dbReference>
<dbReference type="Proteomes" id="UP000190044">
    <property type="component" value="Unassembled WGS sequence"/>
</dbReference>
<evidence type="ECO:0000256" key="4">
    <source>
        <dbReference type="SAM" id="SignalP"/>
    </source>
</evidence>
<feature type="chain" id="PRO_5012233695" description="peptidylprolyl isomerase" evidence="4">
    <location>
        <begin position="46"/>
        <end position="377"/>
    </location>
</feature>
<name>A0A1T4ZVP0_9SPHN</name>
<evidence type="ECO:0000256" key="1">
    <source>
        <dbReference type="ARBA" id="ARBA00013194"/>
    </source>
</evidence>
<evidence type="ECO:0000256" key="2">
    <source>
        <dbReference type="ARBA" id="ARBA00023110"/>
    </source>
</evidence>
<proteinExistence type="predicted"/>
<keyword evidence="2" id="KW-0697">Rotamase</keyword>
<dbReference type="SUPFAM" id="SSF50891">
    <property type="entry name" value="Cyclophilin-like"/>
    <property type="match status" value="1"/>
</dbReference>
<dbReference type="AlphaFoldDB" id="A0A1T4ZVP0"/>
<dbReference type="GO" id="GO:0003755">
    <property type="term" value="F:peptidyl-prolyl cis-trans isomerase activity"/>
    <property type="evidence" value="ECO:0007669"/>
    <property type="project" value="UniProtKB-KW"/>
</dbReference>